<organism evidence="3 5">
    <name type="scientific">Pseudomonas brassicae</name>
    <dbReference type="NCBI Taxonomy" id="2708063"/>
    <lineage>
        <taxon>Bacteria</taxon>
        <taxon>Pseudomonadati</taxon>
        <taxon>Pseudomonadota</taxon>
        <taxon>Gammaproteobacteria</taxon>
        <taxon>Pseudomonadales</taxon>
        <taxon>Pseudomonadaceae</taxon>
        <taxon>Pseudomonas</taxon>
    </lineage>
</organism>
<evidence type="ECO:0000313" key="2">
    <source>
        <dbReference type="EMBL" id="NER60845.1"/>
    </source>
</evidence>
<dbReference type="EMBL" id="JAAHBU010000187">
    <property type="protein sequence ID" value="NER64859.1"/>
    <property type="molecule type" value="Genomic_DNA"/>
</dbReference>
<evidence type="ECO:0000313" key="5">
    <source>
        <dbReference type="Proteomes" id="UP000482634"/>
    </source>
</evidence>
<comment type="caution">
    <text evidence="3">The sequence shown here is derived from an EMBL/GenBank/DDBJ whole genome shotgun (WGS) entry which is preliminary data.</text>
</comment>
<keyword evidence="5" id="KW-1185">Reference proteome</keyword>
<evidence type="ECO:0000256" key="1">
    <source>
        <dbReference type="SAM" id="Phobius"/>
    </source>
</evidence>
<protein>
    <submittedName>
        <fullName evidence="3">Uncharacterized protein</fullName>
    </submittedName>
</protein>
<dbReference type="RefSeq" id="WP_163946110.1">
    <property type="nucleotide sequence ID" value="NZ_JAAHBU010000187.1"/>
</dbReference>
<feature type="transmembrane region" description="Helical" evidence="1">
    <location>
        <begin position="142"/>
        <end position="160"/>
    </location>
</feature>
<keyword evidence="1" id="KW-1133">Transmembrane helix</keyword>
<feature type="transmembrane region" description="Helical" evidence="1">
    <location>
        <begin position="31"/>
        <end position="57"/>
    </location>
</feature>
<dbReference type="Proteomes" id="UP000480410">
    <property type="component" value="Unassembled WGS sequence"/>
</dbReference>
<evidence type="ECO:0000313" key="4">
    <source>
        <dbReference type="Proteomes" id="UP000480410"/>
    </source>
</evidence>
<feature type="transmembrane region" description="Helical" evidence="1">
    <location>
        <begin position="100"/>
        <end position="122"/>
    </location>
</feature>
<evidence type="ECO:0000313" key="3">
    <source>
        <dbReference type="EMBL" id="NER64859.1"/>
    </source>
</evidence>
<dbReference type="EMBL" id="JAAHBV010000298">
    <property type="protein sequence ID" value="NER60845.1"/>
    <property type="molecule type" value="Genomic_DNA"/>
</dbReference>
<name>A0A6B3NRW2_9PSED</name>
<feature type="transmembrane region" description="Helical" evidence="1">
    <location>
        <begin position="69"/>
        <end position="88"/>
    </location>
</feature>
<reference evidence="4 5" key="1">
    <citation type="submission" date="2020-02" db="EMBL/GenBank/DDBJ databases">
        <title>Broccoli isolated Pseudomonas sp.</title>
        <authorList>
            <person name="Fujikawa T."/>
            <person name="Sawada H."/>
        </authorList>
    </citation>
    <scope>NUCLEOTIDE SEQUENCE [LARGE SCALE GENOMIC DNA]</scope>
    <source>
        <strain evidence="3 5">MAFF212427</strain>
        <strain evidence="2 4">MAFF212428</strain>
    </source>
</reference>
<accession>A0A6B3NRW2</accession>
<keyword evidence="1" id="KW-0472">Membrane</keyword>
<gene>
    <name evidence="2" type="ORF">G3435_14380</name>
    <name evidence="3" type="ORF">G3436_14500</name>
</gene>
<accession>A0A6M0CTC4</accession>
<dbReference type="Proteomes" id="UP000482634">
    <property type="component" value="Unassembled WGS sequence"/>
</dbReference>
<proteinExistence type="predicted"/>
<dbReference type="AlphaFoldDB" id="A0A6B3NRW2"/>
<keyword evidence="1" id="KW-0812">Transmembrane</keyword>
<sequence>MKRNYLTFSLLLFVSCLYFSAYFTDNGGRMSAVWLLVFGLWGIPFQIYGWFANPLFGLALLTHRRFPRVALGVSVLALLLGLSFLVVSKVPDNTPQSYEFVQLTSLGVGYYLWIGAFVLMTLGQALHCRDRREVRQVPRLRIIDWLLLLVVLAVILLTAFPEHGYVIERTHPW</sequence>
<dbReference type="PROSITE" id="PS51257">
    <property type="entry name" value="PROKAR_LIPOPROTEIN"/>
    <property type="match status" value="1"/>
</dbReference>